<feature type="chain" id="PRO_5042130279" evidence="12">
    <location>
        <begin position="21"/>
        <end position="523"/>
    </location>
</feature>
<comment type="similarity">
    <text evidence="1 11">Belongs to the class-I pyridine nucleotide-disulfide oxidoreductase family.</text>
</comment>
<dbReference type="InterPro" id="IPR050151">
    <property type="entry name" value="Class-I_Pyr_Nuc-Dis_Oxidored"/>
</dbReference>
<feature type="domain" description="Pyridine nucleotide-disulphide oxidoreductase dimerisation" evidence="13">
    <location>
        <begin position="401"/>
        <end position="513"/>
    </location>
</feature>
<dbReference type="FunFam" id="3.30.390.30:FF:000001">
    <property type="entry name" value="Dihydrolipoyl dehydrogenase"/>
    <property type="match status" value="1"/>
</dbReference>
<feature type="active site" description="Proton acceptor" evidence="8">
    <location>
        <position position="503"/>
    </location>
</feature>
<evidence type="ECO:0000259" key="14">
    <source>
        <dbReference type="Pfam" id="PF07992"/>
    </source>
</evidence>
<dbReference type="Proteomes" id="UP001054902">
    <property type="component" value="Unassembled WGS sequence"/>
</dbReference>
<dbReference type="Gene3D" id="3.50.50.60">
    <property type="entry name" value="FAD/NAD(P)-binding domain"/>
    <property type="match status" value="2"/>
</dbReference>
<evidence type="ECO:0000256" key="3">
    <source>
        <dbReference type="ARBA" id="ARBA00022827"/>
    </source>
</evidence>
<feature type="binding site" evidence="9">
    <location>
        <position position="245"/>
    </location>
    <ligand>
        <name>NAD(+)</name>
        <dbReference type="ChEBI" id="CHEBI:57540"/>
    </ligand>
</feature>
<dbReference type="SUPFAM" id="SSF51905">
    <property type="entry name" value="FAD/NAD(P)-binding domain"/>
    <property type="match status" value="1"/>
</dbReference>
<proteinExistence type="inferred from homology"/>
<evidence type="ECO:0000256" key="4">
    <source>
        <dbReference type="ARBA" id="ARBA00023002"/>
    </source>
</evidence>
<dbReference type="GO" id="GO:0045252">
    <property type="term" value="C:oxoglutarate dehydrogenase complex"/>
    <property type="evidence" value="ECO:0007669"/>
    <property type="project" value="TreeGrafter"/>
</dbReference>
<feature type="binding site" evidence="9">
    <location>
        <position position="367"/>
    </location>
    <ligand>
        <name>FAD</name>
        <dbReference type="ChEBI" id="CHEBI:57692"/>
    </ligand>
</feature>
<organism evidence="15 16">
    <name type="scientific">Chaetoceros tenuissimus</name>
    <dbReference type="NCBI Taxonomy" id="426638"/>
    <lineage>
        <taxon>Eukaryota</taxon>
        <taxon>Sar</taxon>
        <taxon>Stramenopiles</taxon>
        <taxon>Ochrophyta</taxon>
        <taxon>Bacillariophyta</taxon>
        <taxon>Coscinodiscophyceae</taxon>
        <taxon>Chaetocerotophycidae</taxon>
        <taxon>Chaetocerotales</taxon>
        <taxon>Chaetocerotaceae</taxon>
        <taxon>Chaetoceros</taxon>
    </lineage>
</organism>
<evidence type="ECO:0000256" key="6">
    <source>
        <dbReference type="ARBA" id="ARBA00023157"/>
    </source>
</evidence>
<name>A0AAD3H1T0_9STRA</name>
<dbReference type="PRINTS" id="PR00411">
    <property type="entry name" value="PNDRDTASEI"/>
</dbReference>
<reference evidence="15 16" key="1">
    <citation type="journal article" date="2021" name="Sci. Rep.">
        <title>The genome of the diatom Chaetoceros tenuissimus carries an ancient integrated fragment of an extant virus.</title>
        <authorList>
            <person name="Hongo Y."/>
            <person name="Kimura K."/>
            <person name="Takaki Y."/>
            <person name="Yoshida Y."/>
            <person name="Baba S."/>
            <person name="Kobayashi G."/>
            <person name="Nagasaki K."/>
            <person name="Hano T."/>
            <person name="Tomaru Y."/>
        </authorList>
    </citation>
    <scope>NUCLEOTIDE SEQUENCE [LARGE SCALE GENOMIC DNA]</scope>
    <source>
        <strain evidence="15 16">NIES-3715</strain>
    </source>
</reference>
<evidence type="ECO:0000256" key="5">
    <source>
        <dbReference type="ARBA" id="ARBA00023027"/>
    </source>
</evidence>
<evidence type="ECO:0000256" key="1">
    <source>
        <dbReference type="ARBA" id="ARBA00007532"/>
    </source>
</evidence>
<dbReference type="InterPro" id="IPR023753">
    <property type="entry name" value="FAD/NAD-binding_dom"/>
</dbReference>
<feature type="signal peptide" evidence="12">
    <location>
        <begin position="1"/>
        <end position="20"/>
    </location>
</feature>
<gene>
    <name evidence="15" type="ORF">CTEN210_03443</name>
</gene>
<dbReference type="PANTHER" id="PTHR22912">
    <property type="entry name" value="DISULFIDE OXIDOREDUCTASE"/>
    <property type="match status" value="1"/>
</dbReference>
<evidence type="ECO:0000256" key="8">
    <source>
        <dbReference type="PIRSR" id="PIRSR000350-2"/>
    </source>
</evidence>
<dbReference type="InterPro" id="IPR001100">
    <property type="entry name" value="Pyr_nuc-diS_OxRdtase"/>
</dbReference>
<keyword evidence="9" id="KW-0547">Nucleotide-binding</keyword>
<feature type="binding site" evidence="9">
    <location>
        <begin position="222"/>
        <end position="229"/>
    </location>
    <ligand>
        <name>NAD(+)</name>
        <dbReference type="ChEBI" id="CHEBI:57540"/>
    </ligand>
</feature>
<dbReference type="Pfam" id="PF02852">
    <property type="entry name" value="Pyr_redox_dim"/>
    <property type="match status" value="1"/>
</dbReference>
<sequence>MAIIKRSALITLIFAASAKAFAPNTVAPRTTFLRMADDASEFDFDVAIVGCGVGGHGAALHSRAQDLKTAVFSGNDVGGTCVNRGCVPSKALLAASGRVREMQDTAHLSDLGIEIDTSAVKYSREGIAAHAKNLANRVKGNLEASLVGLGVDVIEGRGVLTGNPHEVKDEATGKVYTAKDIILAPGSIPFVPPGVTVDEKTVYTSDGALELNSVPEWVAIIGSGYIGLEFSDVYTALGSEVTFIEAMDNIMPTFDKEIAKLAERLLIRDRPIDYRTGVFASEVTPGIPGEKPVTIKMIDAKTKEHVETLEVDAAMVATGRVPNTKDMGLEEMGIETNRGFVAVNEKMQVLTKAEDGEVVPNLWCIGDANGKMMLAHAASAQGISAIENIAGREHEVDHMAIPAACFTHPEIAMVGPTEEQAIEMAEKEGWTLGKSQGNFRANSKALAEGEGNGIAKVLFNKDTGKVVAVHIIGIHAADLIQECSNAVAAGTTVQELSMMVHTHPTLCEVLDEAFKGAVGMSAH</sequence>
<dbReference type="InterPro" id="IPR016156">
    <property type="entry name" value="FAD/NAD-linked_Rdtase_dimer_sf"/>
</dbReference>
<comment type="caution">
    <text evidence="15">The sequence shown here is derived from an EMBL/GenBank/DDBJ whole genome shotgun (WGS) entry which is preliminary data.</text>
</comment>
<evidence type="ECO:0000256" key="2">
    <source>
        <dbReference type="ARBA" id="ARBA00022630"/>
    </source>
</evidence>
<evidence type="ECO:0000256" key="11">
    <source>
        <dbReference type="RuleBase" id="RU003691"/>
    </source>
</evidence>
<keyword evidence="7 11" id="KW-0676">Redox-active center</keyword>
<dbReference type="GO" id="GO:0005739">
    <property type="term" value="C:mitochondrion"/>
    <property type="evidence" value="ECO:0007669"/>
    <property type="project" value="TreeGrafter"/>
</dbReference>
<keyword evidence="16" id="KW-1185">Reference proteome</keyword>
<dbReference type="AlphaFoldDB" id="A0AAD3H1T0"/>
<evidence type="ECO:0000313" key="15">
    <source>
        <dbReference type="EMBL" id="GFH46968.1"/>
    </source>
</evidence>
<evidence type="ECO:0000256" key="9">
    <source>
        <dbReference type="PIRSR" id="PIRSR000350-3"/>
    </source>
</evidence>
<keyword evidence="12" id="KW-0732">Signal</keyword>
<dbReference type="Gene3D" id="3.30.390.30">
    <property type="match status" value="1"/>
</dbReference>
<dbReference type="PIRSF" id="PIRSF000350">
    <property type="entry name" value="Mercury_reductase_MerA"/>
    <property type="match status" value="1"/>
</dbReference>
<comment type="cofactor">
    <cofactor evidence="9">
        <name>FAD</name>
        <dbReference type="ChEBI" id="CHEBI:57692"/>
    </cofactor>
    <text evidence="9">Binds 1 FAD per subunit.</text>
</comment>
<dbReference type="InterPro" id="IPR012999">
    <property type="entry name" value="Pyr_OxRdtase_I_AS"/>
</dbReference>
<keyword evidence="2 11" id="KW-0285">Flavoprotein</keyword>
<feature type="binding site" evidence="9">
    <location>
        <position position="90"/>
    </location>
    <ligand>
        <name>FAD</name>
        <dbReference type="ChEBI" id="CHEBI:57692"/>
    </ligand>
</feature>
<feature type="binding site" evidence="9">
    <location>
        <position position="319"/>
    </location>
    <ligand>
        <name>NAD(+)</name>
        <dbReference type="ChEBI" id="CHEBI:57540"/>
    </ligand>
</feature>
<accession>A0AAD3H1T0</accession>
<dbReference type="GO" id="GO:0050660">
    <property type="term" value="F:flavin adenine dinucleotide binding"/>
    <property type="evidence" value="ECO:0007669"/>
    <property type="project" value="TreeGrafter"/>
</dbReference>
<keyword evidence="5 9" id="KW-0520">NAD</keyword>
<protein>
    <submittedName>
        <fullName evidence="15">Lipoamide dehydrogenase</fullName>
    </submittedName>
</protein>
<evidence type="ECO:0000256" key="7">
    <source>
        <dbReference type="ARBA" id="ARBA00023284"/>
    </source>
</evidence>
<evidence type="ECO:0000313" key="16">
    <source>
        <dbReference type="Proteomes" id="UP001054902"/>
    </source>
</evidence>
<dbReference type="EMBL" id="BLLK01000022">
    <property type="protein sequence ID" value="GFH46968.1"/>
    <property type="molecule type" value="Genomic_DNA"/>
</dbReference>
<dbReference type="PRINTS" id="PR00368">
    <property type="entry name" value="FADPNR"/>
</dbReference>
<feature type="binding site" evidence="9">
    <location>
        <begin position="373"/>
        <end position="376"/>
    </location>
    <ligand>
        <name>FAD</name>
        <dbReference type="ChEBI" id="CHEBI:57692"/>
    </ligand>
</feature>
<feature type="disulfide bond" description="Redox-active" evidence="10">
    <location>
        <begin position="81"/>
        <end position="86"/>
    </location>
</feature>
<dbReference type="Pfam" id="PF07992">
    <property type="entry name" value="Pyr_redox_2"/>
    <property type="match status" value="1"/>
</dbReference>
<evidence type="ECO:0000256" key="12">
    <source>
        <dbReference type="SAM" id="SignalP"/>
    </source>
</evidence>
<keyword evidence="4 11" id="KW-0560">Oxidoreductase</keyword>
<evidence type="ECO:0000259" key="13">
    <source>
        <dbReference type="Pfam" id="PF02852"/>
    </source>
</evidence>
<keyword evidence="6" id="KW-1015">Disulfide bond</keyword>
<feature type="binding site" evidence="9">
    <location>
        <position position="158"/>
    </location>
    <ligand>
        <name>FAD</name>
        <dbReference type="ChEBI" id="CHEBI:57692"/>
    </ligand>
</feature>
<feature type="domain" description="FAD/NAD(P)-binding" evidence="14">
    <location>
        <begin position="44"/>
        <end position="382"/>
    </location>
</feature>
<dbReference type="PANTHER" id="PTHR22912:SF151">
    <property type="entry name" value="DIHYDROLIPOYL DEHYDROGENASE, MITOCHONDRIAL"/>
    <property type="match status" value="1"/>
</dbReference>
<evidence type="ECO:0000256" key="10">
    <source>
        <dbReference type="PIRSR" id="PIRSR000350-4"/>
    </source>
</evidence>
<dbReference type="InterPro" id="IPR036188">
    <property type="entry name" value="FAD/NAD-bd_sf"/>
</dbReference>
<dbReference type="GO" id="GO:0004148">
    <property type="term" value="F:dihydrolipoyl dehydrogenase (NADH) activity"/>
    <property type="evidence" value="ECO:0007669"/>
    <property type="project" value="TreeGrafter"/>
</dbReference>
<dbReference type="GO" id="GO:0006103">
    <property type="term" value="P:2-oxoglutarate metabolic process"/>
    <property type="evidence" value="ECO:0007669"/>
    <property type="project" value="TreeGrafter"/>
</dbReference>
<dbReference type="InterPro" id="IPR004099">
    <property type="entry name" value="Pyr_nucl-diS_OxRdtase_dimer"/>
</dbReference>
<dbReference type="PROSITE" id="PS00076">
    <property type="entry name" value="PYRIDINE_REDOX_1"/>
    <property type="match status" value="1"/>
</dbReference>
<keyword evidence="3 9" id="KW-0274">FAD</keyword>
<dbReference type="SUPFAM" id="SSF55424">
    <property type="entry name" value="FAD/NAD-linked reductases, dimerisation (C-terminal) domain"/>
    <property type="match status" value="1"/>
</dbReference>